<evidence type="ECO:0000256" key="2">
    <source>
        <dbReference type="ARBA" id="ARBA00006370"/>
    </source>
</evidence>
<dbReference type="InterPro" id="IPR039670">
    <property type="entry name" value="NPC2-like"/>
</dbReference>
<keyword evidence="6 8" id="KW-0732">Signal</keyword>
<accession>A0AAN7DJF5</accession>
<dbReference type="GO" id="GO:0032934">
    <property type="term" value="F:sterol binding"/>
    <property type="evidence" value="ECO:0007669"/>
    <property type="project" value="InterPro"/>
</dbReference>
<dbReference type="AlphaFoldDB" id="A0AAN7DJF5"/>
<dbReference type="PANTHER" id="PTHR11306:SF0">
    <property type="entry name" value="PHOSPHATIDYLGLYCEROL_PHOSPHATIDYLINOSITOL TRANSFER PROTEIN"/>
    <property type="match status" value="1"/>
</dbReference>
<feature type="chain" id="PRO_5042868809" description="Phosphatidylglycerol/phosphatidylinositol transfer protein" evidence="8">
    <location>
        <begin position="21"/>
        <end position="170"/>
    </location>
</feature>
<dbReference type="InterPro" id="IPR014756">
    <property type="entry name" value="Ig_E-set"/>
</dbReference>
<dbReference type="SUPFAM" id="SSF81296">
    <property type="entry name" value="E set domains"/>
    <property type="match status" value="1"/>
</dbReference>
<evidence type="ECO:0000256" key="8">
    <source>
        <dbReference type="SAM" id="SignalP"/>
    </source>
</evidence>
<dbReference type="PANTHER" id="PTHR11306">
    <property type="entry name" value="NIEMANN PICK TYPE C2 PROTEIN NPC2-RELATED"/>
    <property type="match status" value="1"/>
</dbReference>
<dbReference type="EMBL" id="JASEJX010000013">
    <property type="protein sequence ID" value="KAK4517060.1"/>
    <property type="molecule type" value="Genomic_DNA"/>
</dbReference>
<evidence type="ECO:0000256" key="3">
    <source>
        <dbReference type="ARBA" id="ARBA00011245"/>
    </source>
</evidence>
<feature type="domain" description="MD-2-related lipid-recognition" evidence="9">
    <location>
        <begin position="42"/>
        <end position="167"/>
    </location>
</feature>
<dbReference type="GeneID" id="89944090"/>
<evidence type="ECO:0000256" key="5">
    <source>
        <dbReference type="ARBA" id="ARBA00022448"/>
    </source>
</evidence>
<evidence type="ECO:0000256" key="4">
    <source>
        <dbReference type="ARBA" id="ARBA00016056"/>
    </source>
</evidence>
<dbReference type="GO" id="GO:0015918">
    <property type="term" value="P:sterol transport"/>
    <property type="evidence" value="ECO:0007669"/>
    <property type="project" value="InterPro"/>
</dbReference>
<keyword evidence="5" id="KW-0813">Transport</keyword>
<organism evidence="10 11">
    <name type="scientific">Mucor velutinosus</name>
    <dbReference type="NCBI Taxonomy" id="708070"/>
    <lineage>
        <taxon>Eukaryota</taxon>
        <taxon>Fungi</taxon>
        <taxon>Fungi incertae sedis</taxon>
        <taxon>Mucoromycota</taxon>
        <taxon>Mucoromycotina</taxon>
        <taxon>Mucoromycetes</taxon>
        <taxon>Mucorales</taxon>
        <taxon>Mucorineae</taxon>
        <taxon>Mucoraceae</taxon>
        <taxon>Mucor</taxon>
    </lineage>
</organism>
<dbReference type="Gene3D" id="2.60.40.770">
    <property type="match status" value="1"/>
</dbReference>
<dbReference type="Pfam" id="PF02221">
    <property type="entry name" value="E1_DerP2_DerF2"/>
    <property type="match status" value="1"/>
</dbReference>
<comment type="caution">
    <text evidence="10">The sequence shown here is derived from an EMBL/GenBank/DDBJ whole genome shotgun (WGS) entry which is preliminary data.</text>
</comment>
<evidence type="ECO:0000256" key="7">
    <source>
        <dbReference type="ARBA" id="ARBA00023055"/>
    </source>
</evidence>
<comment type="similarity">
    <text evidence="2">Belongs to the NPC2 family.</text>
</comment>
<evidence type="ECO:0000313" key="10">
    <source>
        <dbReference type="EMBL" id="KAK4517060.1"/>
    </source>
</evidence>
<keyword evidence="11" id="KW-1185">Reference proteome</keyword>
<reference evidence="10 11" key="1">
    <citation type="submission" date="2022-11" db="EMBL/GenBank/DDBJ databases">
        <title>Mucor velutinosus strain NIH1002 WGS.</title>
        <authorList>
            <person name="Subramanian P."/>
            <person name="Mullikin J.C."/>
            <person name="Segre J.A."/>
            <person name="Zelazny A.M."/>
        </authorList>
    </citation>
    <scope>NUCLEOTIDE SEQUENCE [LARGE SCALE GENOMIC DNA]</scope>
    <source>
        <strain evidence="10 11">NIH1002</strain>
    </source>
</reference>
<comment type="subunit">
    <text evidence="3">Monomer.</text>
</comment>
<dbReference type="SMART" id="SM00737">
    <property type="entry name" value="ML"/>
    <property type="match status" value="1"/>
</dbReference>
<keyword evidence="7" id="KW-0445">Lipid transport</keyword>
<evidence type="ECO:0000256" key="6">
    <source>
        <dbReference type="ARBA" id="ARBA00022729"/>
    </source>
</evidence>
<name>A0AAN7DJF5_9FUNG</name>
<gene>
    <name evidence="10" type="ORF">ATC70_000388</name>
</gene>
<evidence type="ECO:0000313" key="11">
    <source>
        <dbReference type="Proteomes" id="UP001304243"/>
    </source>
</evidence>
<sequence length="170" mass="18661">MKASSLYLTLISSFALIAQALPTQQQQQQRSFMAPDDHGDIWSLCDNPATHQLIGYKDGVFISPEQPKTGEDIHVQVHGNLLKDVSSGKVDIDLSIMGMIKIKKQLDLCSVLGSDVMGHKDCPLQAGDLNLDATAWIPKELPKLPLDGNIRISDQDGNTVTCIHLNFKLQ</sequence>
<comment type="function">
    <text evidence="1">Catalyzes the intermembrane transfer of phosphatidylglycerol and phosphatidylinositol.</text>
</comment>
<dbReference type="Proteomes" id="UP001304243">
    <property type="component" value="Unassembled WGS sequence"/>
</dbReference>
<feature type="signal peptide" evidence="8">
    <location>
        <begin position="1"/>
        <end position="20"/>
    </location>
</feature>
<dbReference type="RefSeq" id="XP_064683726.1">
    <property type="nucleotide sequence ID" value="XM_064819806.1"/>
</dbReference>
<dbReference type="InterPro" id="IPR003172">
    <property type="entry name" value="ML_dom"/>
</dbReference>
<evidence type="ECO:0000259" key="9">
    <source>
        <dbReference type="SMART" id="SM00737"/>
    </source>
</evidence>
<protein>
    <recommendedName>
        <fullName evidence="4">Phosphatidylglycerol/phosphatidylinositol transfer protein</fullName>
    </recommendedName>
</protein>
<evidence type="ECO:0000256" key="1">
    <source>
        <dbReference type="ARBA" id="ARBA00002053"/>
    </source>
</evidence>
<proteinExistence type="inferred from homology"/>